<dbReference type="Pfam" id="PF25997">
    <property type="entry name" value="BSH_YhbJ"/>
    <property type="match status" value="1"/>
</dbReference>
<dbReference type="Gene3D" id="2.40.50.100">
    <property type="match status" value="1"/>
</dbReference>
<dbReference type="SUPFAM" id="SSF51230">
    <property type="entry name" value="Single hybrid motif"/>
    <property type="match status" value="1"/>
</dbReference>
<dbReference type="OrthoDB" id="9811754at2"/>
<feature type="transmembrane region" description="Helical" evidence="6">
    <location>
        <begin position="7"/>
        <end position="28"/>
    </location>
</feature>
<comment type="subcellular location">
    <subcellularLocation>
        <location evidence="1">Membrane</location>
        <topology evidence="1">Single-pass membrane protein</topology>
    </subcellularLocation>
</comment>
<evidence type="ECO:0000256" key="1">
    <source>
        <dbReference type="ARBA" id="ARBA00004167"/>
    </source>
</evidence>
<dbReference type="eggNOG" id="COG1566">
    <property type="taxonomic scope" value="Bacteria"/>
</dbReference>
<keyword evidence="4 6" id="KW-1133">Transmembrane helix</keyword>
<evidence type="ECO:0000259" key="7">
    <source>
        <dbReference type="Pfam" id="PF25990"/>
    </source>
</evidence>
<keyword evidence="3 6" id="KW-0812">Transmembrane</keyword>
<comment type="similarity">
    <text evidence="2">Belongs to the membrane fusion protein (MFP) (TC 8.A.1) family.</text>
</comment>
<organism evidence="9 10">
    <name type="scientific">Alicyclobacillus macrosporangiidus</name>
    <dbReference type="NCBI Taxonomy" id="392015"/>
    <lineage>
        <taxon>Bacteria</taxon>
        <taxon>Bacillati</taxon>
        <taxon>Bacillota</taxon>
        <taxon>Bacilli</taxon>
        <taxon>Bacillales</taxon>
        <taxon>Alicyclobacillaceae</taxon>
        <taxon>Alicyclobacillus</taxon>
    </lineage>
</organism>
<keyword evidence="5 6" id="KW-0472">Membrane</keyword>
<evidence type="ECO:0000259" key="8">
    <source>
        <dbReference type="Pfam" id="PF25997"/>
    </source>
</evidence>
<proteinExistence type="inferred from homology"/>
<dbReference type="AlphaFoldDB" id="A0A1I7KA49"/>
<evidence type="ECO:0000256" key="4">
    <source>
        <dbReference type="ARBA" id="ARBA00022989"/>
    </source>
</evidence>
<evidence type="ECO:0000256" key="6">
    <source>
        <dbReference type="SAM" id="Phobius"/>
    </source>
</evidence>
<dbReference type="PANTHER" id="PTHR30386:SF26">
    <property type="entry name" value="TRANSPORT PROTEIN COMB"/>
    <property type="match status" value="1"/>
</dbReference>
<dbReference type="PANTHER" id="PTHR30386">
    <property type="entry name" value="MEMBRANE FUSION SUBUNIT OF EMRAB-TOLC MULTIDRUG EFFLUX PUMP"/>
    <property type="match status" value="1"/>
</dbReference>
<dbReference type="EMBL" id="FPBV01000014">
    <property type="protein sequence ID" value="SFU94292.1"/>
    <property type="molecule type" value="Genomic_DNA"/>
</dbReference>
<dbReference type="GO" id="GO:0016020">
    <property type="term" value="C:membrane"/>
    <property type="evidence" value="ECO:0007669"/>
    <property type="project" value="UniProtKB-SubCell"/>
</dbReference>
<keyword evidence="10" id="KW-1185">Reference proteome</keyword>
<dbReference type="InterPro" id="IPR058635">
    <property type="entry name" value="BSH_YhbJ"/>
</dbReference>
<evidence type="ECO:0000313" key="10">
    <source>
        <dbReference type="Proteomes" id="UP000183508"/>
    </source>
</evidence>
<evidence type="ECO:0000256" key="3">
    <source>
        <dbReference type="ARBA" id="ARBA00022692"/>
    </source>
</evidence>
<evidence type="ECO:0000256" key="2">
    <source>
        <dbReference type="ARBA" id="ARBA00009477"/>
    </source>
</evidence>
<evidence type="ECO:0000313" key="9">
    <source>
        <dbReference type="EMBL" id="SFU94292.1"/>
    </source>
</evidence>
<accession>A0A1I7KA49</accession>
<dbReference type="InterPro" id="IPR011053">
    <property type="entry name" value="Single_hybrid_motif"/>
</dbReference>
<gene>
    <name evidence="9" type="ORF">SAMN05421543_114110</name>
</gene>
<dbReference type="InterPro" id="IPR050739">
    <property type="entry name" value="MFP"/>
</dbReference>
<dbReference type="GO" id="GO:0055085">
    <property type="term" value="P:transmembrane transport"/>
    <property type="evidence" value="ECO:0007669"/>
    <property type="project" value="InterPro"/>
</dbReference>
<protein>
    <submittedName>
        <fullName evidence="9">HlyD membrane-fusion protein of T1SS</fullName>
    </submittedName>
</protein>
<dbReference type="STRING" id="392015.SAMN05421543_114110"/>
<evidence type="ECO:0000256" key="5">
    <source>
        <dbReference type="ARBA" id="ARBA00023136"/>
    </source>
</evidence>
<dbReference type="Proteomes" id="UP000183508">
    <property type="component" value="Unassembled WGS sequence"/>
</dbReference>
<dbReference type="Gene3D" id="2.40.30.170">
    <property type="match status" value="1"/>
</dbReference>
<dbReference type="Pfam" id="PF25990">
    <property type="entry name" value="Beta-barrel_YknX"/>
    <property type="match status" value="1"/>
</dbReference>
<dbReference type="InterPro" id="IPR058636">
    <property type="entry name" value="Beta-barrel_YknX"/>
</dbReference>
<name>A0A1I7KA49_9BACL</name>
<sequence length="216" mass="22979">MRARQILIINVIALIVVAAALVGGYLYFYNQNNYVREEDAYVSADTRYVVGTAAGKLTRWNVSEGAAVHQGDTLGQETLPTGQSVAITAPIDGVVLKNAAIQGEVVAPGMVLAAIGDLDHEYVIANIKESDVRNVKVGQSVDIYIDAYPGDTFSGTVESIGAESAAEQSPFPSPTSTTFTKEVQRVPVKISLSGQQGKDIVPQMNATVRIHRNSGT</sequence>
<feature type="domain" description="YknX-like beta-barrel" evidence="7">
    <location>
        <begin position="123"/>
        <end position="210"/>
    </location>
</feature>
<dbReference type="RefSeq" id="WP_074953799.1">
    <property type="nucleotide sequence ID" value="NZ_FPBV01000014.1"/>
</dbReference>
<reference evidence="10" key="1">
    <citation type="submission" date="2016-10" db="EMBL/GenBank/DDBJ databases">
        <authorList>
            <person name="Varghese N."/>
        </authorList>
    </citation>
    <scope>NUCLEOTIDE SEQUENCE [LARGE SCALE GENOMIC DNA]</scope>
    <source>
        <strain evidence="10">DSM 17980</strain>
    </source>
</reference>
<feature type="domain" description="YhbJ barrel-sandwich hybrid" evidence="8">
    <location>
        <begin position="48"/>
        <end position="115"/>
    </location>
</feature>